<evidence type="ECO:0000313" key="3">
    <source>
        <dbReference type="EMBL" id="OXA58498.1"/>
    </source>
</evidence>
<dbReference type="OMA" id="KKECHTE"/>
<gene>
    <name evidence="3" type="ORF">Fcan01_08393</name>
</gene>
<proteinExistence type="predicted"/>
<dbReference type="SUPFAM" id="SSF47565">
    <property type="entry name" value="Insect pheromone/odorant-binding proteins"/>
    <property type="match status" value="1"/>
</dbReference>
<accession>A0A226EMT9</accession>
<dbReference type="EMBL" id="LNIX01000003">
    <property type="protein sequence ID" value="OXA58498.1"/>
    <property type="molecule type" value="Genomic_DNA"/>
</dbReference>
<evidence type="ECO:0000256" key="1">
    <source>
        <dbReference type="SAM" id="MobiDB-lite"/>
    </source>
</evidence>
<dbReference type="Proteomes" id="UP000198287">
    <property type="component" value="Unassembled WGS sequence"/>
</dbReference>
<dbReference type="Gene3D" id="1.10.238.20">
    <property type="entry name" value="Pheromone/general odorant binding protein domain"/>
    <property type="match status" value="1"/>
</dbReference>
<reference evidence="3 4" key="1">
    <citation type="submission" date="2015-12" db="EMBL/GenBank/DDBJ databases">
        <title>The genome of Folsomia candida.</title>
        <authorList>
            <person name="Faddeeva A."/>
            <person name="Derks M.F."/>
            <person name="Anvar Y."/>
            <person name="Smit S."/>
            <person name="Van Straalen N."/>
            <person name="Roelofs D."/>
        </authorList>
    </citation>
    <scope>NUCLEOTIDE SEQUENCE [LARGE SCALE GENOMIC DNA]</scope>
    <source>
        <strain evidence="3 4">VU population</strain>
        <tissue evidence="3">Whole body</tissue>
    </source>
</reference>
<feature type="chain" id="PRO_5012646560" evidence="2">
    <location>
        <begin position="20"/>
        <end position="203"/>
    </location>
</feature>
<evidence type="ECO:0000256" key="2">
    <source>
        <dbReference type="SAM" id="SignalP"/>
    </source>
</evidence>
<comment type="caution">
    <text evidence="3">The sequence shown here is derived from an EMBL/GenBank/DDBJ whole genome shotgun (WGS) entry which is preliminary data.</text>
</comment>
<feature type="signal peptide" evidence="2">
    <location>
        <begin position="1"/>
        <end position="19"/>
    </location>
</feature>
<dbReference type="AlphaFoldDB" id="A0A226EMT9"/>
<dbReference type="InterPro" id="IPR036728">
    <property type="entry name" value="PBP_GOBP_sf"/>
</dbReference>
<evidence type="ECO:0000313" key="4">
    <source>
        <dbReference type="Proteomes" id="UP000198287"/>
    </source>
</evidence>
<organism evidence="3 4">
    <name type="scientific">Folsomia candida</name>
    <name type="common">Springtail</name>
    <dbReference type="NCBI Taxonomy" id="158441"/>
    <lineage>
        <taxon>Eukaryota</taxon>
        <taxon>Metazoa</taxon>
        <taxon>Ecdysozoa</taxon>
        <taxon>Arthropoda</taxon>
        <taxon>Hexapoda</taxon>
        <taxon>Collembola</taxon>
        <taxon>Entomobryomorpha</taxon>
        <taxon>Isotomoidea</taxon>
        <taxon>Isotomidae</taxon>
        <taxon>Proisotominae</taxon>
        <taxon>Folsomia</taxon>
    </lineage>
</organism>
<feature type="region of interest" description="Disordered" evidence="1">
    <location>
        <begin position="25"/>
        <end position="71"/>
    </location>
</feature>
<feature type="compositionally biased region" description="Basic residues" evidence="1">
    <location>
        <begin position="46"/>
        <end position="71"/>
    </location>
</feature>
<sequence length="203" mass="22981">MKGFLILALTLAAVAIISGFVHHDHSKGHDHEVDGEESSTSSSGEKHHHHHGKHHHKKHHHHHHKHHHHWKCNGEAVNSNAELIKAKKECHTEFKEAKENNVENRQKGRTCKSLCAGKKIGFFDEEGQVVQTKVDELIESMIESTEAQADIKEKAVACATNTTEVFADGPSDTKCSNYKPYLKCLWMSTMEVCVKNFDPEDWE</sequence>
<dbReference type="GO" id="GO:0005549">
    <property type="term" value="F:odorant binding"/>
    <property type="evidence" value="ECO:0007669"/>
    <property type="project" value="InterPro"/>
</dbReference>
<name>A0A226EMT9_FOLCA</name>
<protein>
    <submittedName>
        <fullName evidence="3">Uncharacterized protein</fullName>
    </submittedName>
</protein>
<keyword evidence="4" id="KW-1185">Reference proteome</keyword>
<keyword evidence="2" id="KW-0732">Signal</keyword>